<evidence type="ECO:0000313" key="4">
    <source>
        <dbReference type="Proteomes" id="UP000800200"/>
    </source>
</evidence>
<keyword evidence="4" id="KW-1185">Reference proteome</keyword>
<name>A0A6A6E910_9PEZI</name>
<evidence type="ECO:0000256" key="2">
    <source>
        <dbReference type="SAM" id="MobiDB-lite"/>
    </source>
</evidence>
<gene>
    <name evidence="3" type="ORF">K469DRAFT_686260</name>
</gene>
<accession>A0A6A6E910</accession>
<dbReference type="OrthoDB" id="10001928at2759"/>
<feature type="region of interest" description="Disordered" evidence="2">
    <location>
        <begin position="69"/>
        <end position="91"/>
    </location>
</feature>
<evidence type="ECO:0000313" key="3">
    <source>
        <dbReference type="EMBL" id="KAF2187049.1"/>
    </source>
</evidence>
<sequence length="193" mass="21762">MRPVQSRQLRLPHYRKAKSKDLTKESIEERLRESEAKLHRLKGSIKTIDERIHQLELAATDASSSRQTFQVSSPSFIPPRTRDVEGTGRAGSKYDLVDEPISREFGCMNLDRTSCGRFMGSSSGTLFIGTAEQRFSNVIKPSERIGDKLLRVDTDELGTDYPICGTTTYHLDLPALPPKATAMTHFNGRFDTW</sequence>
<proteinExistence type="predicted"/>
<keyword evidence="1" id="KW-0175">Coiled coil</keyword>
<evidence type="ECO:0000256" key="1">
    <source>
        <dbReference type="SAM" id="Coils"/>
    </source>
</evidence>
<protein>
    <submittedName>
        <fullName evidence="3">Uncharacterized protein</fullName>
    </submittedName>
</protein>
<feature type="coiled-coil region" evidence="1">
    <location>
        <begin position="24"/>
        <end position="51"/>
    </location>
</feature>
<dbReference type="AlphaFoldDB" id="A0A6A6E910"/>
<dbReference type="Proteomes" id="UP000800200">
    <property type="component" value="Unassembled WGS sequence"/>
</dbReference>
<organism evidence="3 4">
    <name type="scientific">Zopfia rhizophila CBS 207.26</name>
    <dbReference type="NCBI Taxonomy" id="1314779"/>
    <lineage>
        <taxon>Eukaryota</taxon>
        <taxon>Fungi</taxon>
        <taxon>Dikarya</taxon>
        <taxon>Ascomycota</taxon>
        <taxon>Pezizomycotina</taxon>
        <taxon>Dothideomycetes</taxon>
        <taxon>Dothideomycetes incertae sedis</taxon>
        <taxon>Zopfiaceae</taxon>
        <taxon>Zopfia</taxon>
    </lineage>
</organism>
<dbReference type="EMBL" id="ML994628">
    <property type="protein sequence ID" value="KAF2187049.1"/>
    <property type="molecule type" value="Genomic_DNA"/>
</dbReference>
<reference evidence="3" key="1">
    <citation type="journal article" date="2020" name="Stud. Mycol.">
        <title>101 Dothideomycetes genomes: a test case for predicting lifestyles and emergence of pathogens.</title>
        <authorList>
            <person name="Haridas S."/>
            <person name="Albert R."/>
            <person name="Binder M."/>
            <person name="Bloem J."/>
            <person name="Labutti K."/>
            <person name="Salamov A."/>
            <person name="Andreopoulos B."/>
            <person name="Baker S."/>
            <person name="Barry K."/>
            <person name="Bills G."/>
            <person name="Bluhm B."/>
            <person name="Cannon C."/>
            <person name="Castanera R."/>
            <person name="Culley D."/>
            <person name="Daum C."/>
            <person name="Ezra D."/>
            <person name="Gonzalez J."/>
            <person name="Henrissat B."/>
            <person name="Kuo A."/>
            <person name="Liang C."/>
            <person name="Lipzen A."/>
            <person name="Lutzoni F."/>
            <person name="Magnuson J."/>
            <person name="Mondo S."/>
            <person name="Nolan M."/>
            <person name="Ohm R."/>
            <person name="Pangilinan J."/>
            <person name="Park H.-J."/>
            <person name="Ramirez L."/>
            <person name="Alfaro M."/>
            <person name="Sun H."/>
            <person name="Tritt A."/>
            <person name="Yoshinaga Y."/>
            <person name="Zwiers L.-H."/>
            <person name="Turgeon B."/>
            <person name="Goodwin S."/>
            <person name="Spatafora J."/>
            <person name="Crous P."/>
            <person name="Grigoriev I."/>
        </authorList>
    </citation>
    <scope>NUCLEOTIDE SEQUENCE</scope>
    <source>
        <strain evidence="3">CBS 207.26</strain>
    </source>
</reference>